<dbReference type="Gene3D" id="3.10.430.100">
    <property type="entry name" value="Ribosomal protein L9, C-terminal domain"/>
    <property type="match status" value="1"/>
</dbReference>
<dbReference type="EMBL" id="MHJJ01000005">
    <property type="protein sequence ID" value="OGY65986.1"/>
    <property type="molecule type" value="Genomic_DNA"/>
</dbReference>
<dbReference type="InterPro" id="IPR009027">
    <property type="entry name" value="Ribosomal_bL9/RNase_H1_N"/>
</dbReference>
<dbReference type="GO" id="GO:0005840">
    <property type="term" value="C:ribosome"/>
    <property type="evidence" value="ECO:0007669"/>
    <property type="project" value="UniProtKB-KW"/>
</dbReference>
<evidence type="ECO:0000256" key="4">
    <source>
        <dbReference type="ARBA" id="ARBA00022980"/>
    </source>
</evidence>
<dbReference type="InterPro" id="IPR000244">
    <property type="entry name" value="Ribosomal_bL9"/>
</dbReference>
<keyword evidence="3 7" id="KW-0694">RNA-binding</keyword>
<keyword evidence="2 7" id="KW-0699">rRNA-binding</keyword>
<evidence type="ECO:0000259" key="8">
    <source>
        <dbReference type="Pfam" id="PF01281"/>
    </source>
</evidence>
<protein>
    <recommendedName>
        <fullName evidence="6 7">Large ribosomal subunit protein bL9</fullName>
    </recommendedName>
</protein>
<dbReference type="STRING" id="1798407.A3A16_01195"/>
<dbReference type="NCBIfam" id="TIGR00158">
    <property type="entry name" value="L9"/>
    <property type="match status" value="1"/>
</dbReference>
<evidence type="ECO:0000256" key="3">
    <source>
        <dbReference type="ARBA" id="ARBA00022884"/>
    </source>
</evidence>
<comment type="similarity">
    <text evidence="1 7">Belongs to the bacterial ribosomal protein bL9 family.</text>
</comment>
<dbReference type="SUPFAM" id="SSF55653">
    <property type="entry name" value="Ribosomal protein L9 C-domain"/>
    <property type="match status" value="1"/>
</dbReference>
<evidence type="ECO:0000256" key="5">
    <source>
        <dbReference type="ARBA" id="ARBA00023274"/>
    </source>
</evidence>
<dbReference type="GO" id="GO:0003735">
    <property type="term" value="F:structural constituent of ribosome"/>
    <property type="evidence" value="ECO:0007669"/>
    <property type="project" value="InterPro"/>
</dbReference>
<evidence type="ECO:0000313" key="10">
    <source>
        <dbReference type="EMBL" id="OGY65986.1"/>
    </source>
</evidence>
<dbReference type="Proteomes" id="UP000177942">
    <property type="component" value="Unassembled WGS sequence"/>
</dbReference>
<dbReference type="HAMAP" id="MF_00503">
    <property type="entry name" value="Ribosomal_bL9"/>
    <property type="match status" value="1"/>
</dbReference>
<evidence type="ECO:0000313" key="11">
    <source>
        <dbReference type="Proteomes" id="UP000177942"/>
    </source>
</evidence>
<evidence type="ECO:0000256" key="6">
    <source>
        <dbReference type="ARBA" id="ARBA00035292"/>
    </source>
</evidence>
<dbReference type="AlphaFoldDB" id="A0A1G1ZPA0"/>
<dbReference type="InterPro" id="IPR036935">
    <property type="entry name" value="Ribosomal_bL9_N_sf"/>
</dbReference>
<dbReference type="InterPro" id="IPR020069">
    <property type="entry name" value="Ribosomal_bL9_C"/>
</dbReference>
<keyword evidence="5 7" id="KW-0687">Ribonucleoprotein</keyword>
<proteinExistence type="inferred from homology"/>
<feature type="domain" description="Large ribosomal subunit protein bL9 C-terminal" evidence="9">
    <location>
        <begin position="60"/>
        <end position="134"/>
    </location>
</feature>
<accession>A0A1G1ZPA0</accession>
<keyword evidence="4 7" id="KW-0689">Ribosomal protein</keyword>
<dbReference type="Gene3D" id="3.40.5.10">
    <property type="entry name" value="Ribosomal protein L9, N-terminal domain"/>
    <property type="match status" value="1"/>
</dbReference>
<comment type="caution">
    <text evidence="10">The sequence shown here is derived from an EMBL/GenBank/DDBJ whole genome shotgun (WGS) entry which is preliminary data.</text>
</comment>
<evidence type="ECO:0000256" key="7">
    <source>
        <dbReference type="HAMAP-Rule" id="MF_00503"/>
    </source>
</evidence>
<dbReference type="InterPro" id="IPR036791">
    <property type="entry name" value="Ribosomal_bL9_C_sf"/>
</dbReference>
<dbReference type="GO" id="GO:0019843">
    <property type="term" value="F:rRNA binding"/>
    <property type="evidence" value="ECO:0007669"/>
    <property type="project" value="UniProtKB-UniRule"/>
</dbReference>
<gene>
    <name evidence="7" type="primary">rplI</name>
    <name evidence="10" type="ORF">A3A16_01195</name>
</gene>
<feature type="domain" description="Ribosomal protein L9" evidence="8">
    <location>
        <begin position="1"/>
        <end position="45"/>
    </location>
</feature>
<dbReference type="SUPFAM" id="SSF55658">
    <property type="entry name" value="L9 N-domain-like"/>
    <property type="match status" value="1"/>
</dbReference>
<organism evidence="10 11">
    <name type="scientific">Candidatus Harrisonbacteria bacterium RIFCSPLOWO2_01_FULL_44_18</name>
    <dbReference type="NCBI Taxonomy" id="1798407"/>
    <lineage>
        <taxon>Bacteria</taxon>
        <taxon>Candidatus Harrisoniibacteriota</taxon>
    </lineage>
</organism>
<evidence type="ECO:0000259" key="9">
    <source>
        <dbReference type="Pfam" id="PF03948"/>
    </source>
</evidence>
<name>A0A1G1ZPA0_9BACT</name>
<dbReference type="InterPro" id="IPR020070">
    <property type="entry name" value="Ribosomal_bL9_N"/>
</dbReference>
<evidence type="ECO:0000256" key="1">
    <source>
        <dbReference type="ARBA" id="ARBA00010605"/>
    </source>
</evidence>
<dbReference type="Pfam" id="PF01281">
    <property type="entry name" value="Ribosomal_L9_N"/>
    <property type="match status" value="1"/>
</dbReference>
<evidence type="ECO:0000256" key="2">
    <source>
        <dbReference type="ARBA" id="ARBA00022730"/>
    </source>
</evidence>
<dbReference type="InterPro" id="IPR020594">
    <property type="entry name" value="Ribosomal_bL9_bac/chp"/>
</dbReference>
<dbReference type="GO" id="GO:0006412">
    <property type="term" value="P:translation"/>
    <property type="evidence" value="ECO:0007669"/>
    <property type="project" value="UniProtKB-UniRule"/>
</dbReference>
<reference evidence="10 11" key="1">
    <citation type="journal article" date="2016" name="Nat. Commun.">
        <title>Thousands of microbial genomes shed light on interconnected biogeochemical processes in an aquifer system.</title>
        <authorList>
            <person name="Anantharaman K."/>
            <person name="Brown C.T."/>
            <person name="Hug L.A."/>
            <person name="Sharon I."/>
            <person name="Castelle C.J."/>
            <person name="Probst A.J."/>
            <person name="Thomas B.C."/>
            <person name="Singh A."/>
            <person name="Wilkins M.J."/>
            <person name="Karaoz U."/>
            <person name="Brodie E.L."/>
            <person name="Williams K.H."/>
            <person name="Hubbard S.S."/>
            <person name="Banfield J.F."/>
        </authorList>
    </citation>
    <scope>NUCLEOTIDE SEQUENCE [LARGE SCALE GENOMIC DNA]</scope>
</reference>
<sequence>MKVLLLLDVKKVGKKYDVKEVSDGYARNFLIPKKLAAAADEKMMKIKTDWEKEESRSLEERKARAAKLKNEIFEFYLKTGEKNEVFSSIKGLDIKKSLLEKGFEGAEVVLDKPIKTMGEHLIEVNFGKGVLGKARVITRAQS</sequence>
<dbReference type="PANTHER" id="PTHR21368">
    <property type="entry name" value="50S RIBOSOMAL PROTEIN L9"/>
    <property type="match status" value="1"/>
</dbReference>
<comment type="function">
    <text evidence="7">Binds to the 23S rRNA.</text>
</comment>
<dbReference type="Pfam" id="PF03948">
    <property type="entry name" value="Ribosomal_L9_C"/>
    <property type="match status" value="1"/>
</dbReference>
<dbReference type="GO" id="GO:1990904">
    <property type="term" value="C:ribonucleoprotein complex"/>
    <property type="evidence" value="ECO:0007669"/>
    <property type="project" value="UniProtKB-KW"/>
</dbReference>